<dbReference type="PROSITE" id="PS00189">
    <property type="entry name" value="LIPOYL"/>
    <property type="match status" value="1"/>
</dbReference>
<dbReference type="PANTHER" id="PTHR11715">
    <property type="entry name" value="GLYCINE CLEAVAGE SYSTEM H PROTEIN"/>
    <property type="match status" value="1"/>
</dbReference>
<name>A0ABW4Q8B7_9MICC</name>
<evidence type="ECO:0000259" key="4">
    <source>
        <dbReference type="PROSITE" id="PS50968"/>
    </source>
</evidence>
<dbReference type="EMBL" id="JBHUGA010000032">
    <property type="protein sequence ID" value="MFD1846953.1"/>
    <property type="molecule type" value="Genomic_DNA"/>
</dbReference>
<dbReference type="Proteomes" id="UP001597307">
    <property type="component" value="Unassembled WGS sequence"/>
</dbReference>
<comment type="function">
    <text evidence="3">The glycine cleavage system catalyzes the degradation of glycine. The H protein shuttles the methylamine group of glycine from the P protein to the T protein.</text>
</comment>
<dbReference type="InterPro" id="IPR002930">
    <property type="entry name" value="GCV_H"/>
</dbReference>
<comment type="cofactor">
    <cofactor evidence="3">
        <name>(R)-lipoate</name>
        <dbReference type="ChEBI" id="CHEBI:83088"/>
    </cofactor>
    <text evidence="3">Binds 1 lipoyl cofactor covalently.</text>
</comment>
<organism evidence="5 6">
    <name type="scientific">Arthrobacter flavus</name>
    <dbReference type="NCBI Taxonomy" id="95172"/>
    <lineage>
        <taxon>Bacteria</taxon>
        <taxon>Bacillati</taxon>
        <taxon>Actinomycetota</taxon>
        <taxon>Actinomycetes</taxon>
        <taxon>Micrococcales</taxon>
        <taxon>Micrococcaceae</taxon>
        <taxon>Arthrobacter</taxon>
    </lineage>
</organism>
<keyword evidence="2 3" id="KW-0450">Lipoyl</keyword>
<dbReference type="InterPro" id="IPR033753">
    <property type="entry name" value="GCV_H/Fam206"/>
</dbReference>
<evidence type="ECO:0000313" key="6">
    <source>
        <dbReference type="Proteomes" id="UP001597307"/>
    </source>
</evidence>
<evidence type="ECO:0000256" key="1">
    <source>
        <dbReference type="ARBA" id="ARBA00009249"/>
    </source>
</evidence>
<dbReference type="NCBIfam" id="TIGR00527">
    <property type="entry name" value="gcvH"/>
    <property type="match status" value="1"/>
</dbReference>
<evidence type="ECO:0000256" key="3">
    <source>
        <dbReference type="HAMAP-Rule" id="MF_00272"/>
    </source>
</evidence>
<evidence type="ECO:0000256" key="2">
    <source>
        <dbReference type="ARBA" id="ARBA00022823"/>
    </source>
</evidence>
<dbReference type="Gene3D" id="2.40.50.100">
    <property type="match status" value="1"/>
</dbReference>
<comment type="subunit">
    <text evidence="3">The glycine cleavage system is composed of four proteins: P, T, L and H.</text>
</comment>
<gene>
    <name evidence="3 5" type="primary">gcvH</name>
    <name evidence="5" type="ORF">ACFSFX_10115</name>
</gene>
<comment type="similarity">
    <text evidence="1 3">Belongs to the GcvH family.</text>
</comment>
<dbReference type="CDD" id="cd06848">
    <property type="entry name" value="GCS_H"/>
    <property type="match status" value="1"/>
</dbReference>
<dbReference type="InterPro" id="IPR003016">
    <property type="entry name" value="2-oxoA_DH_lipoyl-BS"/>
</dbReference>
<feature type="modified residue" description="N6-lipoyllysine" evidence="3">
    <location>
        <position position="66"/>
    </location>
</feature>
<evidence type="ECO:0000313" key="5">
    <source>
        <dbReference type="EMBL" id="MFD1846953.1"/>
    </source>
</evidence>
<dbReference type="NCBIfam" id="NF002270">
    <property type="entry name" value="PRK01202.1"/>
    <property type="match status" value="1"/>
</dbReference>
<dbReference type="HAMAP" id="MF_00272">
    <property type="entry name" value="GcvH"/>
    <property type="match status" value="1"/>
</dbReference>
<dbReference type="InterPro" id="IPR011053">
    <property type="entry name" value="Single_hybrid_motif"/>
</dbReference>
<feature type="domain" description="Lipoyl-binding" evidence="4">
    <location>
        <begin position="25"/>
        <end position="107"/>
    </location>
</feature>
<protein>
    <recommendedName>
        <fullName evidence="3">Glycine cleavage system H protein</fullName>
    </recommendedName>
</protein>
<proteinExistence type="inferred from homology"/>
<sequence length="128" mass="13631">MSNVPDNLHYTPEHEWVTPPSNDGVVRVGITDFAQDALGDVVYVQMPEAGSPVTAADVVGEVESTKSVSDIYAPVTGEVVARNEALEDNPALINSDPYGEGWLLEIKVADPSVVDDLLSSSDYSQQVG</sequence>
<dbReference type="InterPro" id="IPR000089">
    <property type="entry name" value="Biotin_lipoyl"/>
</dbReference>
<dbReference type="Pfam" id="PF01597">
    <property type="entry name" value="GCV_H"/>
    <property type="match status" value="1"/>
</dbReference>
<dbReference type="SUPFAM" id="SSF51230">
    <property type="entry name" value="Single hybrid motif"/>
    <property type="match status" value="1"/>
</dbReference>
<dbReference type="PANTHER" id="PTHR11715:SF3">
    <property type="entry name" value="GLYCINE CLEAVAGE SYSTEM H PROTEIN-RELATED"/>
    <property type="match status" value="1"/>
</dbReference>
<reference evidence="6" key="1">
    <citation type="journal article" date="2019" name="Int. J. Syst. Evol. Microbiol.">
        <title>The Global Catalogue of Microorganisms (GCM) 10K type strain sequencing project: providing services to taxonomists for standard genome sequencing and annotation.</title>
        <authorList>
            <consortium name="The Broad Institute Genomics Platform"/>
            <consortium name="The Broad Institute Genome Sequencing Center for Infectious Disease"/>
            <person name="Wu L."/>
            <person name="Ma J."/>
        </authorList>
    </citation>
    <scope>NUCLEOTIDE SEQUENCE [LARGE SCALE GENOMIC DNA]</scope>
    <source>
        <strain evidence="6">JCM 11496</strain>
    </source>
</reference>
<dbReference type="RefSeq" id="WP_343878407.1">
    <property type="nucleotide sequence ID" value="NZ_BAAAIJ010000019.1"/>
</dbReference>
<dbReference type="InterPro" id="IPR017453">
    <property type="entry name" value="GCV_H_sub"/>
</dbReference>
<dbReference type="PROSITE" id="PS50968">
    <property type="entry name" value="BIOTINYL_LIPOYL"/>
    <property type="match status" value="1"/>
</dbReference>
<keyword evidence="6" id="KW-1185">Reference proteome</keyword>
<accession>A0ABW4Q8B7</accession>
<comment type="caution">
    <text evidence="5">The sequence shown here is derived from an EMBL/GenBank/DDBJ whole genome shotgun (WGS) entry which is preliminary data.</text>
</comment>